<evidence type="ECO:0000259" key="5">
    <source>
        <dbReference type="Pfam" id="PF05201"/>
    </source>
</evidence>
<dbReference type="GO" id="GO:0050661">
    <property type="term" value="F:NADP binding"/>
    <property type="evidence" value="ECO:0007669"/>
    <property type="project" value="InterPro"/>
</dbReference>
<dbReference type="InterPro" id="IPR036343">
    <property type="entry name" value="GluRdtase_N_sf"/>
</dbReference>
<dbReference type="GO" id="GO:0008883">
    <property type="term" value="F:glutamyl-tRNA reductase activity"/>
    <property type="evidence" value="ECO:0007669"/>
    <property type="project" value="InterPro"/>
</dbReference>
<comment type="pathway">
    <text evidence="4">Porphyrin-containing compound metabolism.</text>
</comment>
<dbReference type="InterPro" id="IPR018214">
    <property type="entry name" value="GluRdtase_CS"/>
</dbReference>
<dbReference type="EMBL" id="UINC01071564">
    <property type="protein sequence ID" value="SVC06558.1"/>
    <property type="molecule type" value="Genomic_DNA"/>
</dbReference>
<reference evidence="6" key="1">
    <citation type="submission" date="2018-05" db="EMBL/GenBank/DDBJ databases">
        <authorList>
            <person name="Lanie J.A."/>
            <person name="Ng W.-L."/>
            <person name="Kazmierczak K.M."/>
            <person name="Andrzejewski T.M."/>
            <person name="Davidsen T.M."/>
            <person name="Wayne K.J."/>
            <person name="Tettelin H."/>
            <person name="Glass J.I."/>
            <person name="Rusch D."/>
            <person name="Podicherti R."/>
            <person name="Tsui H.-C.T."/>
            <person name="Winkler M.E."/>
        </authorList>
    </citation>
    <scope>NUCLEOTIDE SEQUENCE</scope>
</reference>
<dbReference type="FunFam" id="3.30.460.30:FF:000001">
    <property type="entry name" value="Glutamyl-tRNA reductase"/>
    <property type="match status" value="1"/>
</dbReference>
<dbReference type="AlphaFoldDB" id="A0A382J450"/>
<evidence type="ECO:0000313" key="6">
    <source>
        <dbReference type="EMBL" id="SVC06558.1"/>
    </source>
</evidence>
<accession>A0A382J450</accession>
<dbReference type="Pfam" id="PF05201">
    <property type="entry name" value="GlutR_N"/>
    <property type="match status" value="1"/>
</dbReference>
<keyword evidence="3" id="KW-0627">Porphyrin biosynthesis</keyword>
<dbReference type="GO" id="GO:0019353">
    <property type="term" value="P:protoporphyrinogen IX biosynthetic process from glutamate"/>
    <property type="evidence" value="ECO:0007669"/>
    <property type="project" value="TreeGrafter"/>
</dbReference>
<dbReference type="PANTHER" id="PTHR43013">
    <property type="entry name" value="GLUTAMYL-TRNA REDUCTASE"/>
    <property type="match status" value="1"/>
</dbReference>
<feature type="non-terminal residue" evidence="6">
    <location>
        <position position="163"/>
    </location>
</feature>
<organism evidence="6">
    <name type="scientific">marine metagenome</name>
    <dbReference type="NCBI Taxonomy" id="408172"/>
    <lineage>
        <taxon>unclassified sequences</taxon>
        <taxon>metagenomes</taxon>
        <taxon>ecological metagenomes</taxon>
    </lineage>
</organism>
<dbReference type="InterPro" id="IPR015895">
    <property type="entry name" value="4pyrrol_synth_GluRdtase_N"/>
</dbReference>
<dbReference type="SUPFAM" id="SSF69742">
    <property type="entry name" value="Glutamyl tRNA-reductase catalytic, N-terminal domain"/>
    <property type="match status" value="1"/>
</dbReference>
<sequence>MNLFLLGASHHSAPVNLRERIDFTRRGEVEALAELAKLPGLSEAVILSTCNRSEIYAACDDPRQMRETLATFLSTYHDVPESELTPHLYTRTNADAARHLFRVAAGLDSLVVGEPQILGQVKDAFTTASEQNYTGVFLNRLFHWSFGVGKQVRSETGLGEGAV</sequence>
<feature type="domain" description="Glutamyl-tRNA reductase N-terminal" evidence="5">
    <location>
        <begin position="6"/>
        <end position="156"/>
    </location>
</feature>
<gene>
    <name evidence="6" type="ORF">METZ01_LOCUS259412</name>
</gene>
<protein>
    <recommendedName>
        <fullName evidence="5">Glutamyl-tRNA reductase N-terminal domain-containing protein</fullName>
    </recommendedName>
</protein>
<evidence type="ECO:0000256" key="1">
    <source>
        <dbReference type="ARBA" id="ARBA00022857"/>
    </source>
</evidence>
<dbReference type="PANTHER" id="PTHR43013:SF1">
    <property type="entry name" value="GLUTAMYL-TRNA REDUCTASE"/>
    <property type="match status" value="1"/>
</dbReference>
<evidence type="ECO:0000256" key="4">
    <source>
        <dbReference type="ARBA" id="ARBA00023444"/>
    </source>
</evidence>
<keyword evidence="1" id="KW-0521">NADP</keyword>
<evidence type="ECO:0000256" key="2">
    <source>
        <dbReference type="ARBA" id="ARBA00023002"/>
    </source>
</evidence>
<evidence type="ECO:0000256" key="3">
    <source>
        <dbReference type="ARBA" id="ARBA00023244"/>
    </source>
</evidence>
<name>A0A382J450_9ZZZZ</name>
<dbReference type="PROSITE" id="PS00747">
    <property type="entry name" value="GLUTR"/>
    <property type="match status" value="1"/>
</dbReference>
<proteinExistence type="predicted"/>
<dbReference type="Gene3D" id="3.30.460.30">
    <property type="entry name" value="Glutamyl-tRNA reductase, N-terminal domain"/>
    <property type="match status" value="1"/>
</dbReference>
<keyword evidence="2" id="KW-0560">Oxidoreductase</keyword>